<feature type="compositionally biased region" description="Polar residues" evidence="1">
    <location>
        <begin position="114"/>
        <end position="123"/>
    </location>
</feature>
<feature type="compositionally biased region" description="Low complexity" evidence="1">
    <location>
        <begin position="129"/>
        <end position="143"/>
    </location>
</feature>
<name>A0A0N1P1P9_9EURO</name>
<evidence type="ECO:0000256" key="1">
    <source>
        <dbReference type="SAM" id="MobiDB-lite"/>
    </source>
</evidence>
<dbReference type="GeneID" id="28734177"/>
<proteinExistence type="predicted"/>
<keyword evidence="3" id="KW-1185">Reference proteome</keyword>
<feature type="region of interest" description="Disordered" evidence="1">
    <location>
        <begin position="109"/>
        <end position="153"/>
    </location>
</feature>
<dbReference type="EMBL" id="LFJN01000002">
    <property type="protein sequence ID" value="KPI45230.1"/>
    <property type="molecule type" value="Genomic_DNA"/>
</dbReference>
<comment type="caution">
    <text evidence="2">The sequence shown here is derived from an EMBL/GenBank/DDBJ whole genome shotgun (WGS) entry which is preliminary data.</text>
</comment>
<accession>A0A0N1P1P9</accession>
<dbReference type="VEuPathDB" id="FungiDB:AB675_2333"/>
<dbReference type="RefSeq" id="XP_018005193.1">
    <property type="nucleotide sequence ID" value="XM_018142297.1"/>
</dbReference>
<dbReference type="Proteomes" id="UP000038010">
    <property type="component" value="Unassembled WGS sequence"/>
</dbReference>
<reference evidence="2 3" key="1">
    <citation type="submission" date="2015-06" db="EMBL/GenBank/DDBJ databases">
        <title>Draft genome of the ant-associated black yeast Phialophora attae CBS 131958.</title>
        <authorList>
            <person name="Moreno L.F."/>
            <person name="Stielow B.J."/>
            <person name="de Hoog S."/>
            <person name="Vicente V.A."/>
            <person name="Weiss V.A."/>
            <person name="de Vries M."/>
            <person name="Cruz L.M."/>
            <person name="Souza E.M."/>
        </authorList>
    </citation>
    <scope>NUCLEOTIDE SEQUENCE [LARGE SCALE GENOMIC DNA]</scope>
    <source>
        <strain evidence="2 3">CBS 131958</strain>
    </source>
</reference>
<sequence length="179" mass="20369">MAAGEPCDHPSQDSPVPSVEEAMYLIKVYPDGDRVTAAKRVLRREFAQLFCRIAAKPTTYVLSYVEYDVLDYHRYRSRFDNTLTREARRRYWDSGGAHPSIQKTMECLQRSRKAQSANATQDSPEAHSVKTASSEKSSSISRARSTEGRPRLLKVPMNRKFACNNLARLPNQRTRAAFP</sequence>
<organism evidence="2 3">
    <name type="scientific">Cyphellophora attinorum</name>
    <dbReference type="NCBI Taxonomy" id="1664694"/>
    <lineage>
        <taxon>Eukaryota</taxon>
        <taxon>Fungi</taxon>
        <taxon>Dikarya</taxon>
        <taxon>Ascomycota</taxon>
        <taxon>Pezizomycotina</taxon>
        <taxon>Eurotiomycetes</taxon>
        <taxon>Chaetothyriomycetidae</taxon>
        <taxon>Chaetothyriales</taxon>
        <taxon>Cyphellophoraceae</taxon>
        <taxon>Cyphellophora</taxon>
    </lineage>
</organism>
<dbReference type="AlphaFoldDB" id="A0A0N1P1P9"/>
<protein>
    <submittedName>
        <fullName evidence="2">Uncharacterized protein</fullName>
    </submittedName>
</protein>
<evidence type="ECO:0000313" key="3">
    <source>
        <dbReference type="Proteomes" id="UP000038010"/>
    </source>
</evidence>
<gene>
    <name evidence="2" type="ORF">AB675_2333</name>
</gene>
<evidence type="ECO:0000313" key="2">
    <source>
        <dbReference type="EMBL" id="KPI45230.1"/>
    </source>
</evidence>
<dbReference type="OrthoDB" id="5302289at2759"/>